<dbReference type="PANTHER" id="PTHR35841:SF1">
    <property type="entry name" value="PHOSPHONATES-BINDING PERIPLASMIC PROTEIN"/>
    <property type="match status" value="1"/>
</dbReference>
<dbReference type="SUPFAM" id="SSF53850">
    <property type="entry name" value="Periplasmic binding protein-like II"/>
    <property type="match status" value="1"/>
</dbReference>
<dbReference type="Proteomes" id="UP001325479">
    <property type="component" value="Chromosome"/>
</dbReference>
<keyword evidence="2" id="KW-1185">Reference proteome</keyword>
<sequence length="263" mass="27837">MNWIASLPMYNVTPVLASHWRALLADTLRVAAPGARIEDRGSDLYGLWRDDRLLLAQTCGYPLMHSLAGAVQVVATPHFDAPGCDGLSYRSVLVVRVDAPYPSLEACRGARAAFNQDDSNSGMNLFRHAVAPLARGGRFFGSVLQTGSHLASLQALAEGRADVTAIDCVTFAFVQDGLPALAAAVRGIGWTAPAPGLPLVAARTVPAALIESLRGALDIALQADPDRARALHLKGFSVPPAHAYDRIVTLEQEAEGAGYPHLA</sequence>
<dbReference type="Gene3D" id="3.40.190.10">
    <property type="entry name" value="Periplasmic binding protein-like II"/>
    <property type="match status" value="1"/>
</dbReference>
<gene>
    <name evidence="1" type="ORF">U0042_07075</name>
</gene>
<evidence type="ECO:0000313" key="1">
    <source>
        <dbReference type="EMBL" id="WQD79450.1"/>
    </source>
</evidence>
<dbReference type="PANTHER" id="PTHR35841">
    <property type="entry name" value="PHOSPHONATES-BINDING PERIPLASMIC PROTEIN"/>
    <property type="match status" value="1"/>
</dbReference>
<organism evidence="1 2">
    <name type="scientific">Paraburkholderia kururiensis</name>
    <dbReference type="NCBI Taxonomy" id="984307"/>
    <lineage>
        <taxon>Bacteria</taxon>
        <taxon>Pseudomonadati</taxon>
        <taxon>Pseudomonadota</taxon>
        <taxon>Betaproteobacteria</taxon>
        <taxon>Burkholderiales</taxon>
        <taxon>Burkholderiaceae</taxon>
        <taxon>Paraburkholderia</taxon>
    </lineage>
</organism>
<dbReference type="EMBL" id="CP139965">
    <property type="protein sequence ID" value="WQD79450.1"/>
    <property type="molecule type" value="Genomic_DNA"/>
</dbReference>
<dbReference type="Pfam" id="PF12974">
    <property type="entry name" value="Phosphonate-bd"/>
    <property type="match status" value="1"/>
</dbReference>
<accession>A0ABZ0WQB3</accession>
<dbReference type="RefSeq" id="WP_114815124.1">
    <property type="nucleotide sequence ID" value="NZ_CP139965.1"/>
</dbReference>
<name>A0ABZ0WQB3_9BURK</name>
<reference evidence="1 2" key="1">
    <citation type="submission" date="2023-12" db="EMBL/GenBank/DDBJ databases">
        <title>Genome sequencing and assembly of bacterial species from a model synthetic community.</title>
        <authorList>
            <person name="Hogle S.L."/>
        </authorList>
    </citation>
    <scope>NUCLEOTIDE SEQUENCE [LARGE SCALE GENOMIC DNA]</scope>
    <source>
        <strain evidence="1 2">HAMBI 2494</strain>
    </source>
</reference>
<proteinExistence type="predicted"/>
<protein>
    <submittedName>
        <fullName evidence="1">PhnD/SsuA/transferrin family substrate-binding protein</fullName>
    </submittedName>
</protein>
<evidence type="ECO:0000313" key="2">
    <source>
        <dbReference type="Proteomes" id="UP001325479"/>
    </source>
</evidence>